<evidence type="ECO:0000256" key="4">
    <source>
        <dbReference type="ARBA" id="ARBA00022475"/>
    </source>
</evidence>
<evidence type="ECO:0000256" key="1">
    <source>
        <dbReference type="ARBA" id="ARBA00004651"/>
    </source>
</evidence>
<name>A0A915VKG2_9BACT</name>
<dbReference type="RefSeq" id="WP_264791040.1">
    <property type="nucleotide sequence ID" value="NZ_AP026867.1"/>
</dbReference>
<feature type="transmembrane region" description="Helical" evidence="12">
    <location>
        <begin position="352"/>
        <end position="372"/>
    </location>
</feature>
<feature type="transmembrane region" description="Helical" evidence="12">
    <location>
        <begin position="216"/>
        <end position="234"/>
    </location>
</feature>
<keyword evidence="9 12" id="KW-1133">Transmembrane helix</keyword>
<evidence type="ECO:0000256" key="12">
    <source>
        <dbReference type="PIRNR" id="PIRNR006446"/>
    </source>
</evidence>
<dbReference type="InterPro" id="IPR002585">
    <property type="entry name" value="Cyt-d_ubiquinol_oxidase_su_1"/>
</dbReference>
<dbReference type="GO" id="GO:0046872">
    <property type="term" value="F:metal ion binding"/>
    <property type="evidence" value="ECO:0007669"/>
    <property type="project" value="UniProtKB-UniRule"/>
</dbReference>
<feature type="transmembrane region" description="Helical" evidence="12">
    <location>
        <begin position="318"/>
        <end position="340"/>
    </location>
</feature>
<evidence type="ECO:0000256" key="2">
    <source>
        <dbReference type="ARBA" id="ARBA00009819"/>
    </source>
</evidence>
<reference evidence="13" key="1">
    <citation type="submission" date="2022-09" db="EMBL/GenBank/DDBJ databases">
        <title>Aureispira anguillicida sp. nov., isolated from Leptocephalus of Japanese eel Anguilla japonica.</title>
        <authorList>
            <person name="Yuasa K."/>
            <person name="Mekata T."/>
            <person name="Ikunari K."/>
        </authorList>
    </citation>
    <scope>NUCLEOTIDE SEQUENCE</scope>
    <source>
        <strain evidence="13">EL160426</strain>
    </source>
</reference>
<dbReference type="AlphaFoldDB" id="A0A915VKG2"/>
<evidence type="ECO:0000256" key="6">
    <source>
        <dbReference type="ARBA" id="ARBA00022692"/>
    </source>
</evidence>
<dbReference type="GO" id="GO:0070069">
    <property type="term" value="C:cytochrome complex"/>
    <property type="evidence" value="ECO:0007669"/>
    <property type="project" value="UniProtKB-UniRule"/>
</dbReference>
<dbReference type="GO" id="GO:0019646">
    <property type="term" value="P:aerobic electron transport chain"/>
    <property type="evidence" value="ECO:0007669"/>
    <property type="project" value="InterPro"/>
</dbReference>
<dbReference type="GO" id="GO:0020037">
    <property type="term" value="F:heme binding"/>
    <property type="evidence" value="ECO:0007669"/>
    <property type="project" value="TreeGrafter"/>
</dbReference>
<dbReference type="Pfam" id="PF01654">
    <property type="entry name" value="Cyt_bd_oxida_I"/>
    <property type="match status" value="1"/>
</dbReference>
<dbReference type="Proteomes" id="UP001060919">
    <property type="component" value="Chromosome"/>
</dbReference>
<keyword evidence="14" id="KW-1185">Reference proteome</keyword>
<sequence>MDTLIAARMQMAFSLGFHIIFACIGMVMPFFMAFAEWKWLRTREQVYLDLAKGWSKGVAIFFAVGAVTGTMLSFELGLLFPSFMEHAGPIIGMPFSWEGTAFFVEAIALGVFLYGWDKVSERSHWLAGLIVGIAGLSSGLLVIAANGWMNSPTGFLYENGVFSNIDPVAAMFNDAWFSQVHHMLIASFISVGFGVAGVHALLILRGQNSIFHQKAFKIAMTFGAVAALLIPISGDAAAKDVAQRQPTKLAAMEAHFHTEKGAPFLIGGIPDEEQETVSYGIKIPYLLSFLAHGDIHAEVEGLDQTPKDERPPVAVVHYAFQIMIGLGSFLVLVGLLFLFFQWKKPHILVQSWWLKLAVFCTPLGFIALEAGWTVTEVGRQPWIIYKIMKTKDAATTMPGMQYSFYFTLFVFTVLAFILIGLMKRQFESVPKLYESGKIISTTNSKPNKTTNK</sequence>
<keyword evidence="3 12" id="KW-0813">Transport</keyword>
<dbReference type="GO" id="GO:0016682">
    <property type="term" value="F:oxidoreductase activity, acting on diphenols and related substances as donors, oxygen as acceptor"/>
    <property type="evidence" value="ECO:0007669"/>
    <property type="project" value="TreeGrafter"/>
</dbReference>
<protein>
    <submittedName>
        <fullName evidence="13">Cytochrome ubiquinol oxidase subunit I</fullName>
    </submittedName>
</protein>
<organism evidence="13 14">
    <name type="scientific">Aureispira anguillae</name>
    <dbReference type="NCBI Taxonomy" id="2864201"/>
    <lineage>
        <taxon>Bacteria</taxon>
        <taxon>Pseudomonadati</taxon>
        <taxon>Bacteroidota</taxon>
        <taxon>Saprospiria</taxon>
        <taxon>Saprospirales</taxon>
        <taxon>Saprospiraceae</taxon>
        <taxon>Aureispira</taxon>
    </lineage>
</organism>
<gene>
    <name evidence="13" type="ORF">AsAng_0003770</name>
</gene>
<comment type="similarity">
    <text evidence="2 12">Belongs to the cytochrome ubiquinol oxidase subunit 1 family.</text>
</comment>
<dbReference type="EMBL" id="AP026867">
    <property type="protein sequence ID" value="BDS09673.1"/>
    <property type="molecule type" value="Genomic_DNA"/>
</dbReference>
<comment type="subcellular location">
    <subcellularLocation>
        <location evidence="1">Cell membrane</location>
        <topology evidence="1">Multi-pass membrane protein</topology>
    </subcellularLocation>
</comment>
<keyword evidence="5 12" id="KW-0349">Heme</keyword>
<feature type="transmembrane region" description="Helical" evidence="12">
    <location>
        <begin position="58"/>
        <end position="83"/>
    </location>
</feature>
<evidence type="ECO:0000256" key="8">
    <source>
        <dbReference type="ARBA" id="ARBA00022982"/>
    </source>
</evidence>
<evidence type="ECO:0000256" key="11">
    <source>
        <dbReference type="ARBA" id="ARBA00023136"/>
    </source>
</evidence>
<evidence type="ECO:0000256" key="5">
    <source>
        <dbReference type="ARBA" id="ARBA00022617"/>
    </source>
</evidence>
<dbReference type="PANTHER" id="PTHR30365:SF14">
    <property type="entry name" value="CYTOCHROME BD MENAQUINOL OXIDASE SUBUNIT I-RELATED"/>
    <property type="match status" value="1"/>
</dbReference>
<accession>A0A915VKG2</accession>
<feature type="transmembrane region" description="Helical" evidence="12">
    <location>
        <begin position="402"/>
        <end position="422"/>
    </location>
</feature>
<dbReference type="PANTHER" id="PTHR30365">
    <property type="entry name" value="CYTOCHROME D UBIQUINOL OXIDASE"/>
    <property type="match status" value="1"/>
</dbReference>
<proteinExistence type="inferred from homology"/>
<evidence type="ECO:0000256" key="3">
    <source>
        <dbReference type="ARBA" id="ARBA00022448"/>
    </source>
</evidence>
<evidence type="ECO:0000256" key="7">
    <source>
        <dbReference type="ARBA" id="ARBA00022723"/>
    </source>
</evidence>
<feature type="transmembrane region" description="Helical" evidence="12">
    <location>
        <begin position="12"/>
        <end position="37"/>
    </location>
</feature>
<keyword evidence="11 12" id="KW-0472">Membrane</keyword>
<dbReference type="PIRSF" id="PIRSF006446">
    <property type="entry name" value="Cyt_quinol_oxidase_1"/>
    <property type="match status" value="1"/>
</dbReference>
<feature type="transmembrane region" description="Helical" evidence="12">
    <location>
        <begin position="126"/>
        <end position="149"/>
    </location>
</feature>
<dbReference type="GO" id="GO:0009055">
    <property type="term" value="F:electron transfer activity"/>
    <property type="evidence" value="ECO:0007669"/>
    <property type="project" value="UniProtKB-UniRule"/>
</dbReference>
<keyword evidence="6 12" id="KW-0812">Transmembrane</keyword>
<evidence type="ECO:0000256" key="10">
    <source>
        <dbReference type="ARBA" id="ARBA00023004"/>
    </source>
</evidence>
<keyword evidence="4 12" id="KW-1003">Cell membrane</keyword>
<keyword evidence="10 12" id="KW-0408">Iron</keyword>
<evidence type="ECO:0000313" key="14">
    <source>
        <dbReference type="Proteomes" id="UP001060919"/>
    </source>
</evidence>
<dbReference type="GO" id="GO:0005886">
    <property type="term" value="C:plasma membrane"/>
    <property type="evidence" value="ECO:0007669"/>
    <property type="project" value="UniProtKB-SubCell"/>
</dbReference>
<feature type="transmembrane region" description="Helical" evidence="12">
    <location>
        <begin position="183"/>
        <end position="204"/>
    </location>
</feature>
<feature type="transmembrane region" description="Helical" evidence="12">
    <location>
        <begin position="95"/>
        <end position="114"/>
    </location>
</feature>
<dbReference type="KEGG" id="aup:AsAng_0003770"/>
<evidence type="ECO:0000313" key="13">
    <source>
        <dbReference type="EMBL" id="BDS09673.1"/>
    </source>
</evidence>
<evidence type="ECO:0000256" key="9">
    <source>
        <dbReference type="ARBA" id="ARBA00022989"/>
    </source>
</evidence>
<keyword evidence="7 12" id="KW-0479">Metal-binding</keyword>
<keyword evidence="8 12" id="KW-0249">Electron transport</keyword>